<name>A0A3E1NDK1_9BACT</name>
<feature type="binding site" evidence="4">
    <location>
        <begin position="41"/>
        <end position="42"/>
    </location>
    <ligand>
        <name>NADP(+)</name>
        <dbReference type="ChEBI" id="CHEBI:58349"/>
    </ligand>
</feature>
<dbReference type="GO" id="GO:0008712">
    <property type="term" value="F:ADP-glyceromanno-heptose 6-epimerase activity"/>
    <property type="evidence" value="ECO:0007669"/>
    <property type="project" value="UniProtKB-UniRule"/>
</dbReference>
<feature type="binding site" evidence="4">
    <location>
        <begin position="82"/>
        <end position="86"/>
    </location>
    <ligand>
        <name>NADP(+)</name>
        <dbReference type="ChEBI" id="CHEBI:58349"/>
    </ligand>
</feature>
<comment type="subunit">
    <text evidence="4">Homopentamer.</text>
</comment>
<dbReference type="NCBIfam" id="TIGR02197">
    <property type="entry name" value="heptose_epim"/>
    <property type="match status" value="1"/>
</dbReference>
<comment type="function">
    <text evidence="4">Catalyzes the interconversion between ADP-D-glycero-beta-D-manno-heptose and ADP-L-glycero-beta-D-manno-heptose via an epimerization at carbon 6 of the heptose.</text>
</comment>
<protein>
    <recommendedName>
        <fullName evidence="4">ADP-L-glycero-D-manno-heptose-6-epimerase</fullName>
        <ecNumber evidence="4">5.1.3.20</ecNumber>
    </recommendedName>
    <alternativeName>
        <fullName evidence="4">ADP-L-glycero-beta-D-manno-heptose-6-epimerase</fullName>
        <shortName evidence="4">ADP-glyceromanno-heptose 6-epimerase</shortName>
        <shortName evidence="4">ADP-hep 6-epimerase</shortName>
        <shortName evidence="4">AGME</shortName>
    </alternativeName>
</protein>
<comment type="caution">
    <text evidence="4">Lacks conserved residue(s) required for the propagation of feature annotation.</text>
</comment>
<comment type="caution">
    <text evidence="6">The sequence shown here is derived from an EMBL/GenBank/DDBJ whole genome shotgun (WGS) entry which is preliminary data.</text>
</comment>
<dbReference type="EMBL" id="QTJU01000012">
    <property type="protein sequence ID" value="RFM26036.1"/>
    <property type="molecule type" value="Genomic_DNA"/>
</dbReference>
<sequence length="330" mass="37895">MTDKITDTQALIVVTGAAGFIGSCMVQYLNDNGFTNLVLVDDFGVEAKRGNWENKQFSEIVERYNFFNWLQQSVKPACIIHLGARTDTTEFNYAIHQELNLEYSQKVWEYCTANQVPLIYASSAATYGDGEHGYADDHGIVNELQPLNPYGKSKNEFDKWVLQQATHPPFWAGLKFFNVYGPNEAHKKRMASVIFHAFNQIRENGHMKLFRSHKAGYKDGEQLRDFVYVKDVVKVIYWLMKQQPVSAIYNLGTGKARSFIDLVNATFAGLDKEANIEFIDMPADIRDKYQYFTEADMNKLHQAGYSEPFYSLEEGVQDYVRHYLALGKKY</sequence>
<comment type="similarity">
    <text evidence="4">Belongs to the NAD(P)-dependent epimerase/dehydratase family. HldD subfamily.</text>
</comment>
<keyword evidence="7" id="KW-1185">Reference proteome</keyword>
<dbReference type="GO" id="GO:0097171">
    <property type="term" value="P:ADP-L-glycero-beta-D-manno-heptose biosynthetic process"/>
    <property type="evidence" value="ECO:0007669"/>
    <property type="project" value="UniProtKB-UniPathway"/>
</dbReference>
<comment type="pathway">
    <text evidence="4">Nucleotide-sugar biosynthesis; ADP-L-glycero-beta-D-manno-heptose biosynthesis; ADP-L-glycero-beta-D-manno-heptose from D-glycero-beta-D-manno-heptose 7-phosphate: step 4/4.</text>
</comment>
<dbReference type="Pfam" id="PF01370">
    <property type="entry name" value="Epimerase"/>
    <property type="match status" value="1"/>
</dbReference>
<feature type="binding site" evidence="4">
    <location>
        <position position="289"/>
    </location>
    <ligand>
        <name>substrate</name>
    </ligand>
</feature>
<feature type="binding site" evidence="4">
    <location>
        <begin position="210"/>
        <end position="213"/>
    </location>
    <ligand>
        <name>substrate</name>
    </ligand>
</feature>
<dbReference type="GO" id="GO:0005975">
    <property type="term" value="P:carbohydrate metabolic process"/>
    <property type="evidence" value="ECO:0007669"/>
    <property type="project" value="UniProtKB-UniRule"/>
</dbReference>
<dbReference type="PROSITE" id="PS51257">
    <property type="entry name" value="PROKAR_LIPOPROTEIN"/>
    <property type="match status" value="1"/>
</dbReference>
<accession>A0A3E1NDK1</accession>
<dbReference type="InterPro" id="IPR001509">
    <property type="entry name" value="Epimerase_deHydtase"/>
</dbReference>
<dbReference type="Gene3D" id="3.40.50.720">
    <property type="entry name" value="NAD(P)-binding Rossmann-like Domain"/>
    <property type="match status" value="1"/>
</dbReference>
<dbReference type="AlphaFoldDB" id="A0A3E1NDK1"/>
<dbReference type="InterPro" id="IPR011912">
    <property type="entry name" value="Heptose_epim"/>
</dbReference>
<dbReference type="OrthoDB" id="8967463at2"/>
<dbReference type="GO" id="GO:0050661">
    <property type="term" value="F:NADP binding"/>
    <property type="evidence" value="ECO:0007669"/>
    <property type="project" value="InterPro"/>
</dbReference>
<evidence type="ECO:0000256" key="1">
    <source>
        <dbReference type="ARBA" id="ARBA00022857"/>
    </source>
</evidence>
<feature type="binding site" evidence="4">
    <location>
        <position position="63"/>
    </location>
    <ligand>
        <name>NADP(+)</name>
        <dbReference type="ChEBI" id="CHEBI:58349"/>
    </ligand>
</feature>
<feature type="binding site" evidence="4">
    <location>
        <position position="48"/>
    </location>
    <ligand>
        <name>NADP(+)</name>
        <dbReference type="ChEBI" id="CHEBI:58349"/>
    </ligand>
</feature>
<feature type="binding site" evidence="4">
    <location>
        <position position="187"/>
    </location>
    <ligand>
        <name>NADP(+)</name>
        <dbReference type="ChEBI" id="CHEBI:58349"/>
    </ligand>
</feature>
<dbReference type="CDD" id="cd05248">
    <property type="entry name" value="ADP_GME_SDR_e"/>
    <property type="match status" value="1"/>
</dbReference>
<dbReference type="HAMAP" id="MF_01601">
    <property type="entry name" value="Heptose_epimerase"/>
    <property type="match status" value="1"/>
</dbReference>
<organism evidence="6 7">
    <name type="scientific">Deminuibacter soli</name>
    <dbReference type="NCBI Taxonomy" id="2291815"/>
    <lineage>
        <taxon>Bacteria</taxon>
        <taxon>Pseudomonadati</taxon>
        <taxon>Bacteroidota</taxon>
        <taxon>Chitinophagia</taxon>
        <taxon>Chitinophagales</taxon>
        <taxon>Chitinophagaceae</taxon>
        <taxon>Deminuibacter</taxon>
    </lineage>
</organism>
<reference evidence="6 7" key="1">
    <citation type="submission" date="2018-08" db="EMBL/GenBank/DDBJ databases">
        <title>Chitinophagaceae sp. K23C18032701, a novel bacterium isolated from forest soil.</title>
        <authorList>
            <person name="Wang C."/>
        </authorList>
    </citation>
    <scope>NUCLEOTIDE SEQUENCE [LARGE SCALE GENOMIC DNA]</scope>
    <source>
        <strain evidence="6 7">K23C18032701</strain>
    </source>
</reference>
<proteinExistence type="inferred from homology"/>
<feature type="binding site" evidence="4">
    <location>
        <position position="224"/>
    </location>
    <ligand>
        <name>substrate</name>
    </ligand>
</feature>
<gene>
    <name evidence="6" type="primary">rfaD</name>
    <name evidence="4" type="synonym">hldD</name>
    <name evidence="6" type="ORF">DXN05_22190</name>
</gene>
<comment type="cofactor">
    <cofactor evidence="4">
        <name>NADP(+)</name>
        <dbReference type="ChEBI" id="CHEBI:58349"/>
    </cofactor>
    <text evidence="4">Binds 1 NADP(+) per subunit.</text>
</comment>
<dbReference type="PANTHER" id="PTHR43103">
    <property type="entry name" value="NUCLEOSIDE-DIPHOSPHATE-SUGAR EPIMERASE"/>
    <property type="match status" value="1"/>
</dbReference>
<keyword evidence="2 4" id="KW-0413">Isomerase</keyword>
<feature type="active site" description="Proton acceptor" evidence="4">
    <location>
        <position position="187"/>
    </location>
</feature>
<dbReference type="EC" id="5.1.3.20" evidence="4"/>
<dbReference type="PANTHER" id="PTHR43103:SF3">
    <property type="entry name" value="ADP-L-GLYCERO-D-MANNO-HEPTOSE-6-EPIMERASE"/>
    <property type="match status" value="1"/>
</dbReference>
<comment type="catalytic activity">
    <reaction evidence="4">
        <text>ADP-D-glycero-beta-D-manno-heptose = ADP-L-glycero-beta-D-manno-heptose</text>
        <dbReference type="Rhea" id="RHEA:17577"/>
        <dbReference type="ChEBI" id="CHEBI:59967"/>
        <dbReference type="ChEBI" id="CHEBI:61506"/>
        <dbReference type="EC" id="5.1.3.20"/>
    </reaction>
</comment>
<keyword evidence="1 4" id="KW-0521">NADP</keyword>
<dbReference type="InterPro" id="IPR036291">
    <property type="entry name" value="NAD(P)-bd_dom_sf"/>
</dbReference>
<feature type="active site" description="Proton acceptor" evidence="4">
    <location>
        <position position="150"/>
    </location>
</feature>
<evidence type="ECO:0000256" key="2">
    <source>
        <dbReference type="ARBA" id="ARBA00023235"/>
    </source>
</evidence>
<comment type="domain">
    <text evidence="4">Contains a large N-terminal NADP-binding domain, and a smaller C-terminal substrate-binding domain.</text>
</comment>
<dbReference type="UniPathway" id="UPA00356">
    <property type="reaction ID" value="UER00440"/>
</dbReference>
<evidence type="ECO:0000256" key="3">
    <source>
        <dbReference type="ARBA" id="ARBA00023277"/>
    </source>
</evidence>
<dbReference type="Gene3D" id="3.90.25.10">
    <property type="entry name" value="UDP-galactose 4-epimerase, domain 1"/>
    <property type="match status" value="1"/>
</dbReference>
<evidence type="ECO:0000313" key="7">
    <source>
        <dbReference type="Proteomes" id="UP000261284"/>
    </source>
</evidence>
<keyword evidence="3 4" id="KW-0119">Carbohydrate metabolism</keyword>
<dbReference type="SUPFAM" id="SSF51735">
    <property type="entry name" value="NAD(P)-binding Rossmann-fold domains"/>
    <property type="match status" value="1"/>
</dbReference>
<feature type="binding site" evidence="4">
    <location>
        <position position="154"/>
    </location>
    <ligand>
        <name>NADP(+)</name>
        <dbReference type="ChEBI" id="CHEBI:58349"/>
    </ligand>
</feature>
<feature type="binding site" evidence="4">
    <location>
        <position position="179"/>
    </location>
    <ligand>
        <name>NADP(+)</name>
        <dbReference type="ChEBI" id="CHEBI:58349"/>
    </ligand>
</feature>
<feature type="binding site" evidence="4">
    <location>
        <position position="189"/>
    </location>
    <ligand>
        <name>substrate</name>
    </ligand>
</feature>
<evidence type="ECO:0000259" key="5">
    <source>
        <dbReference type="Pfam" id="PF01370"/>
    </source>
</evidence>
<feature type="domain" description="NAD-dependent epimerase/dehydratase" evidence="5">
    <location>
        <begin position="12"/>
        <end position="252"/>
    </location>
</feature>
<evidence type="ECO:0000313" key="6">
    <source>
        <dbReference type="EMBL" id="RFM26036.1"/>
    </source>
</evidence>
<feature type="binding site" evidence="4">
    <location>
        <begin position="20"/>
        <end position="21"/>
    </location>
    <ligand>
        <name>NADP(+)</name>
        <dbReference type="ChEBI" id="CHEBI:58349"/>
    </ligand>
</feature>
<feature type="binding site" evidence="4">
    <location>
        <position position="196"/>
    </location>
    <ligand>
        <name>substrate</name>
    </ligand>
</feature>
<dbReference type="RefSeq" id="WP_116849486.1">
    <property type="nucleotide sequence ID" value="NZ_QTJU01000012.1"/>
</dbReference>
<dbReference type="Proteomes" id="UP000261284">
    <property type="component" value="Unassembled WGS sequence"/>
</dbReference>
<feature type="binding site" evidence="4">
    <location>
        <position position="178"/>
    </location>
    <ligand>
        <name>substrate</name>
    </ligand>
</feature>
<evidence type="ECO:0000256" key="4">
    <source>
        <dbReference type="HAMAP-Rule" id="MF_01601"/>
    </source>
</evidence>